<dbReference type="Proteomes" id="UP000276953">
    <property type="component" value="Unassembled WGS sequence"/>
</dbReference>
<evidence type="ECO:0000313" key="3">
    <source>
        <dbReference type="Proteomes" id="UP000276953"/>
    </source>
</evidence>
<feature type="domain" description="Contractile injection system tube protein N-terminal" evidence="1">
    <location>
        <begin position="4"/>
        <end position="54"/>
    </location>
</feature>
<dbReference type="AlphaFoldDB" id="A0A432DYZ6"/>
<name>A0A432DYZ6_9FLAO</name>
<evidence type="ECO:0000313" key="2">
    <source>
        <dbReference type="EMBL" id="RTZ49439.1"/>
    </source>
</evidence>
<sequence length="110" mass="12720">MQRDFNGTIHSRTTLLLLGEFKFEDHLLITIDYKLFNKDGSPLRAIGKATFLESLVKILPQEWQKKFPDLTHKRTVQDGDTLPLMTERIYGDSKYYLEVAKAMVLSISDN</sequence>
<comment type="caution">
    <text evidence="2">The sequence shown here is derived from an EMBL/GenBank/DDBJ whole genome shotgun (WGS) entry which is preliminary data.</text>
</comment>
<dbReference type="EMBL" id="RYFC01000001">
    <property type="protein sequence ID" value="RTZ49439.1"/>
    <property type="molecule type" value="Genomic_DNA"/>
</dbReference>
<organism evidence="2 3">
    <name type="scientific">Chryseobacterium arthrosphaerae</name>
    <dbReference type="NCBI Taxonomy" id="651561"/>
    <lineage>
        <taxon>Bacteria</taxon>
        <taxon>Pseudomonadati</taxon>
        <taxon>Bacteroidota</taxon>
        <taxon>Flavobacteriia</taxon>
        <taxon>Flavobacteriales</taxon>
        <taxon>Weeksellaceae</taxon>
        <taxon>Chryseobacterium group</taxon>
        <taxon>Chryseobacterium</taxon>
    </lineage>
</organism>
<protein>
    <recommendedName>
        <fullName evidence="1">Contractile injection system tube protein N-terminal domain-containing protein</fullName>
    </recommendedName>
</protein>
<gene>
    <name evidence="2" type="ORF">EJ377_01955</name>
</gene>
<evidence type="ECO:0000259" key="1">
    <source>
        <dbReference type="Pfam" id="PF19266"/>
    </source>
</evidence>
<accession>A0A432DYZ6</accession>
<reference evidence="2 3" key="1">
    <citation type="submission" date="2018-12" db="EMBL/GenBank/DDBJ databases">
        <title>Draft Genome Sequence of Chryseobacterium arthrosphaerae strain ED882-96 Isolated from the Blood of a Patient with Liver Cirrhosis in Taiwan.</title>
        <authorList>
            <person name="Lin J.-N."/>
            <person name="Lai C.-H."/>
            <person name="Yang C.-H."/>
            <person name="Huang Y.-H."/>
        </authorList>
    </citation>
    <scope>NUCLEOTIDE SEQUENCE [LARGE SCALE GENOMIC DNA]</scope>
    <source>
        <strain evidence="2 3">ED882-96</strain>
    </source>
</reference>
<dbReference type="InterPro" id="IPR045361">
    <property type="entry name" value="CIS_tube_prot_N"/>
</dbReference>
<dbReference type="Pfam" id="PF19266">
    <property type="entry name" value="CIS_tube"/>
    <property type="match status" value="1"/>
</dbReference>
<proteinExistence type="predicted"/>